<reference evidence="2 3" key="1">
    <citation type="submission" date="2023-12" db="EMBL/GenBank/DDBJ databases">
        <title>Thiobacillus sedimentum sp. nov., a chemolithoautotrophic sulfur-oxidizing bacterium isolated from freshwater sediment.</title>
        <authorList>
            <person name="Luo J."/>
            <person name="Dai C."/>
        </authorList>
    </citation>
    <scope>NUCLEOTIDE SEQUENCE [LARGE SCALE GENOMIC DNA]</scope>
    <source>
        <strain evidence="2 3">SCUT-2</strain>
    </source>
</reference>
<evidence type="ECO:0000313" key="3">
    <source>
        <dbReference type="Proteomes" id="UP001334732"/>
    </source>
</evidence>
<name>A0ABZ1CGF9_9PROT</name>
<dbReference type="Pfam" id="PF07813">
    <property type="entry name" value="LTXXQ"/>
    <property type="match status" value="1"/>
</dbReference>
<dbReference type="RefSeq" id="WP_324779004.1">
    <property type="nucleotide sequence ID" value="NZ_CP141769.1"/>
</dbReference>
<sequence length="168" mass="18445">MKSNPSTLAKRAAAVGLLAVGGILAASAYAVSAERGGDTPRCEARHGPDARTAWTAKRSARLAALKEKLKLAPGQEAAWNAYVASTQPATHHHAVDRQAMRGQWEKLSTPERLDRMQAMADRRRAQLAERAAATRAFYAQLNAEQQHVFDAETLHLRARDHRFGHQMS</sequence>
<keyword evidence="3" id="KW-1185">Reference proteome</keyword>
<dbReference type="InterPro" id="IPR012899">
    <property type="entry name" value="LTXXQ"/>
</dbReference>
<gene>
    <name evidence="2" type="ORF">VA613_10705</name>
</gene>
<feature type="signal peptide" evidence="1">
    <location>
        <begin position="1"/>
        <end position="32"/>
    </location>
</feature>
<feature type="chain" id="PRO_5046527745" evidence="1">
    <location>
        <begin position="33"/>
        <end position="168"/>
    </location>
</feature>
<keyword evidence="1" id="KW-0732">Signal</keyword>
<dbReference type="Proteomes" id="UP001334732">
    <property type="component" value="Chromosome"/>
</dbReference>
<accession>A0ABZ1CGF9</accession>
<proteinExistence type="predicted"/>
<protein>
    <submittedName>
        <fullName evidence="2">Spy/CpxP family protein refolding chaperone</fullName>
    </submittedName>
</protein>
<evidence type="ECO:0000313" key="2">
    <source>
        <dbReference type="EMBL" id="WRS38473.1"/>
    </source>
</evidence>
<organism evidence="2 3">
    <name type="scientific">Thiobacillus sedimenti</name>
    <dbReference type="NCBI Taxonomy" id="3110231"/>
    <lineage>
        <taxon>Bacteria</taxon>
        <taxon>Pseudomonadati</taxon>
        <taxon>Pseudomonadota</taxon>
        <taxon>Betaproteobacteria</taxon>
        <taxon>Nitrosomonadales</taxon>
        <taxon>Thiobacillaceae</taxon>
        <taxon>Thiobacillus</taxon>
    </lineage>
</organism>
<dbReference type="EMBL" id="CP141769">
    <property type="protein sequence ID" value="WRS38473.1"/>
    <property type="molecule type" value="Genomic_DNA"/>
</dbReference>
<evidence type="ECO:0000256" key="1">
    <source>
        <dbReference type="SAM" id="SignalP"/>
    </source>
</evidence>